<reference evidence="2" key="2">
    <citation type="submission" date="2021-04" db="EMBL/GenBank/DDBJ databases">
        <authorList>
            <person name="Podell S."/>
        </authorList>
    </citation>
    <scope>NUCLEOTIDE SEQUENCE</scope>
    <source>
        <strain evidence="2">Hildebrandi</strain>
    </source>
</reference>
<dbReference type="GO" id="GO:0046872">
    <property type="term" value="F:metal ion binding"/>
    <property type="evidence" value="ECO:0007669"/>
    <property type="project" value="InterPro"/>
</dbReference>
<evidence type="ECO:0000313" key="3">
    <source>
        <dbReference type="Proteomes" id="UP000693970"/>
    </source>
</evidence>
<dbReference type="PROSITE" id="PS50846">
    <property type="entry name" value="HMA_2"/>
    <property type="match status" value="1"/>
</dbReference>
<evidence type="ECO:0000313" key="2">
    <source>
        <dbReference type="EMBL" id="KAG7374002.1"/>
    </source>
</evidence>
<organism evidence="2 3">
    <name type="scientific">Nitzschia inconspicua</name>
    <dbReference type="NCBI Taxonomy" id="303405"/>
    <lineage>
        <taxon>Eukaryota</taxon>
        <taxon>Sar</taxon>
        <taxon>Stramenopiles</taxon>
        <taxon>Ochrophyta</taxon>
        <taxon>Bacillariophyta</taxon>
        <taxon>Bacillariophyceae</taxon>
        <taxon>Bacillariophycidae</taxon>
        <taxon>Bacillariales</taxon>
        <taxon>Bacillariaceae</taxon>
        <taxon>Nitzschia</taxon>
    </lineage>
</organism>
<reference evidence="2" key="1">
    <citation type="journal article" date="2021" name="Sci. Rep.">
        <title>Diploid genomic architecture of Nitzschia inconspicua, an elite biomass production diatom.</title>
        <authorList>
            <person name="Oliver A."/>
            <person name="Podell S."/>
            <person name="Pinowska A."/>
            <person name="Traller J.C."/>
            <person name="Smith S.R."/>
            <person name="McClure R."/>
            <person name="Beliaev A."/>
            <person name="Bohutskyi P."/>
            <person name="Hill E.A."/>
            <person name="Rabines A."/>
            <person name="Zheng H."/>
            <person name="Allen L.Z."/>
            <person name="Kuo A."/>
            <person name="Grigoriev I.V."/>
            <person name="Allen A.E."/>
            <person name="Hazlebeck D."/>
            <person name="Allen E.E."/>
        </authorList>
    </citation>
    <scope>NUCLEOTIDE SEQUENCE</scope>
    <source>
        <strain evidence="2">Hildebrandi</strain>
    </source>
</reference>
<gene>
    <name evidence="2" type="ORF">IV203_013097</name>
</gene>
<dbReference type="EMBL" id="JAGRRH010000001">
    <property type="protein sequence ID" value="KAG7374002.1"/>
    <property type="molecule type" value="Genomic_DNA"/>
</dbReference>
<name>A0A9K3M4Z7_9STRA</name>
<dbReference type="OrthoDB" id="689350at2759"/>
<dbReference type="Pfam" id="PF00403">
    <property type="entry name" value="HMA"/>
    <property type="match status" value="1"/>
</dbReference>
<dbReference type="CDD" id="cd00371">
    <property type="entry name" value="HMA"/>
    <property type="match status" value="1"/>
</dbReference>
<sequence length="242" mass="25250">MQPQPPLAVTTKSLQNRDNNIELFGAISSVAPAVASTACCWGPAVLSLFGAAGSSSSSLLAQVSKFRPHLLAVSACMISYSFYKVYGPPSQQEHACCKSSDDKARHARSLRISRMVAWASLGVAVAGASYGRISMPRLGLAPFSTSSSSRFVPKVSSVDLGAAAKNNVVSTTSPTSLRLLVEGMHCGGCANKIRTAIEQINGVQNAIVDHKSGLVVVEGKHGTLNEEAIKSAVSNLGYKVGD</sequence>
<feature type="domain" description="HMA" evidence="1">
    <location>
        <begin position="175"/>
        <end position="241"/>
    </location>
</feature>
<accession>A0A9K3M4Z7</accession>
<evidence type="ECO:0000259" key="1">
    <source>
        <dbReference type="PROSITE" id="PS50846"/>
    </source>
</evidence>
<dbReference type="Proteomes" id="UP000693970">
    <property type="component" value="Unassembled WGS sequence"/>
</dbReference>
<keyword evidence="3" id="KW-1185">Reference proteome</keyword>
<dbReference type="InterPro" id="IPR006121">
    <property type="entry name" value="HMA_dom"/>
</dbReference>
<proteinExistence type="predicted"/>
<comment type="caution">
    <text evidence="2">The sequence shown here is derived from an EMBL/GenBank/DDBJ whole genome shotgun (WGS) entry which is preliminary data.</text>
</comment>
<dbReference type="AlphaFoldDB" id="A0A9K3M4Z7"/>
<protein>
    <submittedName>
        <fullName evidence="2">Mercury ion binding protein</fullName>
    </submittedName>
</protein>